<dbReference type="Proteomes" id="UP001163603">
    <property type="component" value="Chromosome 8"/>
</dbReference>
<keyword evidence="2" id="KW-1185">Reference proteome</keyword>
<organism evidence="1 2">
    <name type="scientific">Pistacia integerrima</name>
    <dbReference type="NCBI Taxonomy" id="434235"/>
    <lineage>
        <taxon>Eukaryota</taxon>
        <taxon>Viridiplantae</taxon>
        <taxon>Streptophyta</taxon>
        <taxon>Embryophyta</taxon>
        <taxon>Tracheophyta</taxon>
        <taxon>Spermatophyta</taxon>
        <taxon>Magnoliopsida</taxon>
        <taxon>eudicotyledons</taxon>
        <taxon>Gunneridae</taxon>
        <taxon>Pentapetalae</taxon>
        <taxon>rosids</taxon>
        <taxon>malvids</taxon>
        <taxon>Sapindales</taxon>
        <taxon>Anacardiaceae</taxon>
        <taxon>Pistacia</taxon>
    </lineage>
</organism>
<gene>
    <name evidence="1" type="ORF">Pint_13173</name>
</gene>
<protein>
    <submittedName>
        <fullName evidence="1">Uncharacterized protein</fullName>
    </submittedName>
</protein>
<evidence type="ECO:0000313" key="2">
    <source>
        <dbReference type="Proteomes" id="UP001163603"/>
    </source>
</evidence>
<accession>A0ACC0Y7B6</accession>
<comment type="caution">
    <text evidence="1">The sequence shown here is derived from an EMBL/GenBank/DDBJ whole genome shotgun (WGS) entry which is preliminary data.</text>
</comment>
<evidence type="ECO:0000313" key="1">
    <source>
        <dbReference type="EMBL" id="KAJ0031172.1"/>
    </source>
</evidence>
<name>A0ACC0Y7B6_9ROSI</name>
<dbReference type="EMBL" id="CM047743">
    <property type="protein sequence ID" value="KAJ0031172.1"/>
    <property type="molecule type" value="Genomic_DNA"/>
</dbReference>
<proteinExistence type="predicted"/>
<reference evidence="2" key="1">
    <citation type="journal article" date="2023" name="G3 (Bethesda)">
        <title>Genome assembly and association tests identify interacting loci associated with vigor, precocity, and sex in interspecific pistachio rootstocks.</title>
        <authorList>
            <person name="Palmer W."/>
            <person name="Jacygrad E."/>
            <person name="Sagayaradj S."/>
            <person name="Cavanaugh K."/>
            <person name="Han R."/>
            <person name="Bertier L."/>
            <person name="Beede B."/>
            <person name="Kafkas S."/>
            <person name="Golino D."/>
            <person name="Preece J."/>
            <person name="Michelmore R."/>
        </authorList>
    </citation>
    <scope>NUCLEOTIDE SEQUENCE [LARGE SCALE GENOMIC DNA]</scope>
</reference>
<sequence length="212" mass="24709">MQNLKSLFSATDHYERIPKTPPYNPKSFNSVGVEMDIQASYKELDKFYTDFTNQWESENGKPKKRSEKQNNIASSPMKQEKEVISGSFMKLTKSSPVKNDKDQIIPGRETHQYSKQKKQEDLDACSAGTREERNFLLVEKLKELEMMDMSNVDHLLDIEEVLHYYSRLSCPVYVDIVDKFFMEMYAEFFSSSANAPTHHNISSRPKLRSERL</sequence>